<dbReference type="AlphaFoldDB" id="A0A3P7MN14"/>
<evidence type="ECO:0000313" key="2">
    <source>
        <dbReference type="EMBL" id="VDN23908.1"/>
    </source>
</evidence>
<sequence>MMQQMLPSPYGPCAGSPCQRPPMPTNNGYFGVMGQGQGQAQPVIGIPDPILTDSG</sequence>
<evidence type="ECO:0000256" key="1">
    <source>
        <dbReference type="SAM" id="MobiDB-lite"/>
    </source>
</evidence>
<keyword evidence="3" id="KW-1185">Reference proteome</keyword>
<proteinExistence type="predicted"/>
<protein>
    <submittedName>
        <fullName evidence="2">Uncharacterized protein</fullName>
    </submittedName>
</protein>
<reference evidence="2 3" key="1">
    <citation type="submission" date="2018-11" db="EMBL/GenBank/DDBJ databases">
        <authorList>
            <consortium name="Pathogen Informatics"/>
        </authorList>
    </citation>
    <scope>NUCLEOTIDE SEQUENCE [LARGE SCALE GENOMIC DNA]</scope>
</reference>
<dbReference type="EMBL" id="UYRV01107971">
    <property type="protein sequence ID" value="VDN23908.1"/>
    <property type="molecule type" value="Genomic_DNA"/>
</dbReference>
<accession>A0A3P7MN14</accession>
<feature type="region of interest" description="Disordered" evidence="1">
    <location>
        <begin position="1"/>
        <end position="34"/>
    </location>
</feature>
<dbReference type="Proteomes" id="UP000271889">
    <property type="component" value="Unassembled WGS sequence"/>
</dbReference>
<organism evidence="2 3">
    <name type="scientific">Cylicostephanus goldi</name>
    <name type="common">Nematode worm</name>
    <dbReference type="NCBI Taxonomy" id="71465"/>
    <lineage>
        <taxon>Eukaryota</taxon>
        <taxon>Metazoa</taxon>
        <taxon>Ecdysozoa</taxon>
        <taxon>Nematoda</taxon>
        <taxon>Chromadorea</taxon>
        <taxon>Rhabditida</taxon>
        <taxon>Rhabditina</taxon>
        <taxon>Rhabditomorpha</taxon>
        <taxon>Strongyloidea</taxon>
        <taxon>Strongylidae</taxon>
        <taxon>Cylicostephanus</taxon>
    </lineage>
</organism>
<gene>
    <name evidence="2" type="ORF">CGOC_LOCUS9702</name>
</gene>
<dbReference type="OrthoDB" id="10422261at2759"/>
<evidence type="ECO:0000313" key="3">
    <source>
        <dbReference type="Proteomes" id="UP000271889"/>
    </source>
</evidence>
<name>A0A3P7MN14_CYLGO</name>